<dbReference type="EMBL" id="SNRY01000196">
    <property type="protein sequence ID" value="KAA6344872.1"/>
    <property type="molecule type" value="Genomic_DNA"/>
</dbReference>
<organism evidence="1">
    <name type="scientific">termite gut metagenome</name>
    <dbReference type="NCBI Taxonomy" id="433724"/>
    <lineage>
        <taxon>unclassified sequences</taxon>
        <taxon>metagenomes</taxon>
        <taxon>organismal metagenomes</taxon>
    </lineage>
</organism>
<comment type="caution">
    <text evidence="1">The sequence shown here is derived from an EMBL/GenBank/DDBJ whole genome shotgun (WGS) entry which is preliminary data.</text>
</comment>
<evidence type="ECO:0000313" key="1">
    <source>
        <dbReference type="EMBL" id="KAA6344872.1"/>
    </source>
</evidence>
<sequence>MEKWEEYNALIEQGKHDEAEKLRSEALKEAAQYMKNRLSVDKAMQKDRLGSIGKQKAACEEAEQHMKNGLLIIESLQKMGLLSGDALKEAIKGKRKENPYFPYQRPFSRLKKEDEEIDRLLRVKGYNIDTSLSGYYEELKTHHVRDLLEEIGIAPRRLLEILNAVCDGINAHSTNPLLLQNEIKKILDVCDENAVTGQIVQILLLQGLIYWFENSSLNEKDEGYKDAKAFCLWVYDRHREVCVFYFMNFGEMEELKPLSDYLLANSETGQSLEYIEQSKQPQPEPTNPHFTRRLTADGQKKLFEGLIKAGLLPQDTNYSHFKFMFGGTAIPDNEKPFKPLQWLKAKQLLRELLEGVKKSDISKAEFERQVPSFFVDEENKPISLPNNKKTNNPQSEFISDLIKDLATL</sequence>
<reference evidence="1" key="1">
    <citation type="submission" date="2019-03" db="EMBL/GenBank/DDBJ databases">
        <title>Single cell metagenomics reveals metabolic interactions within the superorganism composed of flagellate Streblomastix strix and complex community of Bacteroidetes bacteria on its surface.</title>
        <authorList>
            <person name="Treitli S.C."/>
            <person name="Kolisko M."/>
            <person name="Husnik F."/>
            <person name="Keeling P."/>
            <person name="Hampl V."/>
        </authorList>
    </citation>
    <scope>NUCLEOTIDE SEQUENCE</scope>
    <source>
        <strain evidence="1">STM</strain>
    </source>
</reference>
<proteinExistence type="predicted"/>
<protein>
    <submittedName>
        <fullName evidence="1">Uncharacterized protein</fullName>
    </submittedName>
</protein>
<dbReference type="AlphaFoldDB" id="A0A5J4SGE2"/>
<name>A0A5J4SGE2_9ZZZZ</name>
<accession>A0A5J4SGE2</accession>
<gene>
    <name evidence="1" type="ORF">EZS27_007518</name>
</gene>